<sequence>MRALSIGNGKILVNLDEFGRIIDLYYPYIGMENHTNGKPVRQYIFTDRLYQDIEWKTSLSYLDNTNIGEVKADIDNKLSLIAYDFADLYEPLFYRIIKVYNKSTEPVKAKLLFLFDLDLYSNPYGDTAFYDPETNAIIHYKSKRYIGIKLLGIMKDFNEFTVGKNDVFEDVNDGNLKGKTIENGNVQSALAFSLSLNPLGSEKAYLTIAFDRTLQGLRKLLKRVTSTEIESSFTNSYMFWKNWFNKFEIKEIDEKLRDLFQISLLVIKNHMDQNGSIIASSDYSFVGVYGDSYTYCWPRDSAIAAHALDLAGYGDLAVKHYEFISKLISEDGFLFHKYNPDSTLASSWHPWLMNGKRIYPIQEDETALQVWAIAKHYEYYKDIDVLVSIYKDFVKPAVRFMMRYIEDGLPKPSFDLWEERYGIHIYTVSTVFGALKSASKLVADMGDEVLSGDMITIARYMKEEALKRMVHNDRFVRRLDEYGNKDLTVDASMYSPFFFEMVEPEHVVMKNTIKIIEDLLTVNGGIIRYENDYYRRERSQPNPWIITTLWVAEYYAEIGDIQRAMKYVKWVMDRALPTGLLPEQVYPDSLQSSSVMPLVWSHSEFIITLDKLITNK</sequence>
<dbReference type="InterPro" id="IPR011613">
    <property type="entry name" value="GH15-like"/>
</dbReference>
<dbReference type="PANTHER" id="PTHR31616">
    <property type="entry name" value="TREHALASE"/>
    <property type="match status" value="1"/>
</dbReference>
<dbReference type="AlphaFoldDB" id="A0A650CN25"/>
<keyword evidence="2" id="KW-0378">Hydrolase</keyword>
<dbReference type="PROSITE" id="PS00639">
    <property type="entry name" value="THIOL_PROTEASE_HIS"/>
    <property type="match status" value="1"/>
</dbReference>
<dbReference type="SUPFAM" id="SSF48208">
    <property type="entry name" value="Six-hairpin glycosidases"/>
    <property type="match status" value="1"/>
</dbReference>
<proteinExistence type="predicted"/>
<dbReference type="GO" id="GO:0005975">
    <property type="term" value="P:carbohydrate metabolic process"/>
    <property type="evidence" value="ECO:0007669"/>
    <property type="project" value="InterPro"/>
</dbReference>
<evidence type="ECO:0000313" key="2">
    <source>
        <dbReference type="EMBL" id="QGR19085.1"/>
    </source>
</evidence>
<evidence type="ECO:0000259" key="1">
    <source>
        <dbReference type="Pfam" id="PF00723"/>
    </source>
</evidence>
<evidence type="ECO:0000313" key="3">
    <source>
        <dbReference type="Proteomes" id="UP000423396"/>
    </source>
</evidence>
<dbReference type="OrthoDB" id="36362at2157"/>
<organism evidence="2 3">
    <name type="scientific">Stygiolobus azoricus</name>
    <dbReference type="NCBI Taxonomy" id="41675"/>
    <lineage>
        <taxon>Archaea</taxon>
        <taxon>Thermoproteota</taxon>
        <taxon>Thermoprotei</taxon>
        <taxon>Sulfolobales</taxon>
        <taxon>Sulfolobaceae</taxon>
        <taxon>Stygiolobus</taxon>
    </lineage>
</organism>
<dbReference type="InterPro" id="IPR012341">
    <property type="entry name" value="6hp_glycosidase-like_sf"/>
</dbReference>
<dbReference type="InterPro" id="IPR008928">
    <property type="entry name" value="6-hairpin_glycosidase_sf"/>
</dbReference>
<reference evidence="2 3" key="1">
    <citation type="submission" date="2019-10" db="EMBL/GenBank/DDBJ databases">
        <title>Genome Sequences from Six Type Strain Members of the Archaeal Family Sulfolobaceae: Acidianus ambivalens, Acidianus infernus, Metallosphaera prunae, Stygiolobus azoricus, Sulfolobus metallicus, and Sulfurisphaera ohwakuensis.</title>
        <authorList>
            <person name="Counts J.A."/>
            <person name="Kelly R.M."/>
        </authorList>
    </citation>
    <scope>NUCLEOTIDE SEQUENCE [LARGE SCALE GENOMIC DNA]</scope>
    <source>
        <strain evidence="2 3">FC6</strain>
    </source>
</reference>
<dbReference type="Proteomes" id="UP000423396">
    <property type="component" value="Chromosome"/>
</dbReference>
<dbReference type="GO" id="GO:0004553">
    <property type="term" value="F:hydrolase activity, hydrolyzing O-glycosyl compounds"/>
    <property type="evidence" value="ECO:0007669"/>
    <property type="project" value="TreeGrafter"/>
</dbReference>
<dbReference type="Gene3D" id="1.50.10.10">
    <property type="match status" value="1"/>
</dbReference>
<keyword evidence="3" id="KW-1185">Reference proteome</keyword>
<name>A0A650CN25_9CREN</name>
<dbReference type="PANTHER" id="PTHR31616:SF13">
    <property type="entry name" value="GLUCAN 1,4-ALPHA-GLUCOSIDASE"/>
    <property type="match status" value="1"/>
</dbReference>
<gene>
    <name evidence="2" type="ORF">D1868_03240</name>
</gene>
<dbReference type="InterPro" id="IPR025660">
    <property type="entry name" value="Pept_his_AS"/>
</dbReference>
<accession>A0A650CN25</accession>
<dbReference type="RefSeq" id="WP_156005488.1">
    <property type="nucleotide sequence ID" value="NZ_CP045483.1"/>
</dbReference>
<protein>
    <submittedName>
        <fullName evidence="2">Glycoside hydrolase family 15 protein</fullName>
    </submittedName>
</protein>
<dbReference type="Pfam" id="PF00723">
    <property type="entry name" value="Glyco_hydro_15"/>
    <property type="match status" value="1"/>
</dbReference>
<dbReference type="GeneID" id="42798053"/>
<feature type="domain" description="GH15-like" evidence="1">
    <location>
        <begin position="274"/>
        <end position="558"/>
    </location>
</feature>
<dbReference type="KEGG" id="sazo:D1868_03240"/>
<dbReference type="EMBL" id="CP045483">
    <property type="protein sequence ID" value="QGR19085.1"/>
    <property type="molecule type" value="Genomic_DNA"/>
</dbReference>